<dbReference type="SUPFAM" id="SSF55729">
    <property type="entry name" value="Acyl-CoA N-acyltransferases (Nat)"/>
    <property type="match status" value="1"/>
</dbReference>
<dbReference type="AlphaFoldDB" id="A0A212KAT6"/>
<sequence>MKSYTVEEVAFGSRRYKQTVLLRDKVMRKPLGLSINNDDLSSEEHATVLAVFDEDIILGMGVLVFNDNATAKVCFLCVDSDSQKGGIGRSLLEDIEKRSLQHGVKRICLESRVTAKDFYKKLGYHEYGDTYLMKEAPVEHIWMQKEL</sequence>
<organism evidence="2">
    <name type="scientific">uncultured Eubacteriales bacterium</name>
    <dbReference type="NCBI Taxonomy" id="172733"/>
    <lineage>
        <taxon>Bacteria</taxon>
        <taxon>Bacillati</taxon>
        <taxon>Bacillota</taxon>
        <taxon>Clostridia</taxon>
        <taxon>Eubacteriales</taxon>
        <taxon>environmental samples</taxon>
    </lineage>
</organism>
<dbReference type="PROSITE" id="PS51186">
    <property type="entry name" value="GNAT"/>
    <property type="match status" value="1"/>
</dbReference>
<reference evidence="2" key="1">
    <citation type="submission" date="2016-04" db="EMBL/GenBank/DDBJ databases">
        <authorList>
            <person name="Evans L.H."/>
            <person name="Alamgir A."/>
            <person name="Owens N."/>
            <person name="Weber N.D."/>
            <person name="Virtaneva K."/>
            <person name="Barbian K."/>
            <person name="Babar A."/>
            <person name="Rosenke K."/>
        </authorList>
    </citation>
    <scope>NUCLEOTIDE SEQUENCE</scope>
    <source>
        <strain evidence="2">86</strain>
    </source>
</reference>
<protein>
    <submittedName>
        <fullName evidence="2">Putative GCN5-related N-acetyltransferase</fullName>
    </submittedName>
</protein>
<proteinExistence type="predicted"/>
<dbReference type="Gene3D" id="3.40.630.30">
    <property type="match status" value="1"/>
</dbReference>
<feature type="domain" description="N-acetyltransferase" evidence="1">
    <location>
        <begin position="4"/>
        <end position="147"/>
    </location>
</feature>
<gene>
    <name evidence="2" type="ORF">KL86CLO1_12510</name>
</gene>
<dbReference type="Pfam" id="PF13673">
    <property type="entry name" value="Acetyltransf_10"/>
    <property type="match status" value="1"/>
</dbReference>
<evidence type="ECO:0000313" key="2">
    <source>
        <dbReference type="EMBL" id="SBW08747.1"/>
    </source>
</evidence>
<keyword evidence="2" id="KW-0808">Transferase</keyword>
<name>A0A212KAT6_9FIRM</name>
<dbReference type="EMBL" id="FLUN01000001">
    <property type="protein sequence ID" value="SBW08747.1"/>
    <property type="molecule type" value="Genomic_DNA"/>
</dbReference>
<dbReference type="CDD" id="cd04301">
    <property type="entry name" value="NAT_SF"/>
    <property type="match status" value="1"/>
</dbReference>
<accession>A0A212KAT6</accession>
<dbReference type="GO" id="GO:0016747">
    <property type="term" value="F:acyltransferase activity, transferring groups other than amino-acyl groups"/>
    <property type="evidence" value="ECO:0007669"/>
    <property type="project" value="InterPro"/>
</dbReference>
<dbReference type="InterPro" id="IPR000182">
    <property type="entry name" value="GNAT_dom"/>
</dbReference>
<dbReference type="InterPro" id="IPR016181">
    <property type="entry name" value="Acyl_CoA_acyltransferase"/>
</dbReference>
<evidence type="ECO:0000259" key="1">
    <source>
        <dbReference type="PROSITE" id="PS51186"/>
    </source>
</evidence>